<evidence type="ECO:0000313" key="7">
    <source>
        <dbReference type="EMBL" id="KJZ81698.1"/>
    </source>
</evidence>
<dbReference type="GO" id="GO:0016301">
    <property type="term" value="F:kinase activity"/>
    <property type="evidence" value="ECO:0007669"/>
    <property type="project" value="UniProtKB-KW"/>
</dbReference>
<protein>
    <recommendedName>
        <fullName evidence="5">Thiamine diphosphokinase</fullName>
        <ecNumber evidence="5">2.7.6.2</ecNumber>
    </recommendedName>
</protein>
<dbReference type="GO" id="GO:0006772">
    <property type="term" value="P:thiamine metabolic process"/>
    <property type="evidence" value="ECO:0007669"/>
    <property type="project" value="UniProtKB-UniRule"/>
</dbReference>
<evidence type="ECO:0000256" key="4">
    <source>
        <dbReference type="ARBA" id="ARBA00022840"/>
    </source>
</evidence>
<evidence type="ECO:0000256" key="1">
    <source>
        <dbReference type="ARBA" id="ARBA00022679"/>
    </source>
</evidence>
<keyword evidence="4" id="KW-0067">ATP-binding</keyword>
<dbReference type="RefSeq" id="WP_045960670.1">
    <property type="nucleotide sequence ID" value="NZ_JMTK01000002.1"/>
</dbReference>
<proteinExistence type="predicted"/>
<keyword evidence="1 7" id="KW-0808">Transferase</keyword>
<dbReference type="InterPro" id="IPR006282">
    <property type="entry name" value="Thi_PPkinase"/>
</dbReference>
<dbReference type="Pfam" id="PF04263">
    <property type="entry name" value="TPK_catalytic"/>
    <property type="match status" value="1"/>
</dbReference>
<dbReference type="Proteomes" id="UP000033731">
    <property type="component" value="Unassembled WGS sequence"/>
</dbReference>
<dbReference type="InterPro" id="IPR007371">
    <property type="entry name" value="TPK_catalytic"/>
</dbReference>
<evidence type="ECO:0000313" key="8">
    <source>
        <dbReference type="Proteomes" id="UP000033731"/>
    </source>
</evidence>
<name>A0A0F4VJM9_9HYPH</name>
<dbReference type="GO" id="GO:0005524">
    <property type="term" value="F:ATP binding"/>
    <property type="evidence" value="ECO:0007669"/>
    <property type="project" value="UniProtKB-KW"/>
</dbReference>
<dbReference type="SUPFAM" id="SSF63999">
    <property type="entry name" value="Thiamin pyrophosphokinase, catalytic domain"/>
    <property type="match status" value="1"/>
</dbReference>
<keyword evidence="8" id="KW-1185">Reference proteome</keyword>
<dbReference type="InterPro" id="IPR007373">
    <property type="entry name" value="Thiamin_PyroPKinase_B1-bd"/>
</dbReference>
<evidence type="ECO:0000256" key="2">
    <source>
        <dbReference type="ARBA" id="ARBA00022741"/>
    </source>
</evidence>
<dbReference type="PANTHER" id="PTHR41299:SF1">
    <property type="entry name" value="THIAMINE PYROPHOSPHOKINASE"/>
    <property type="match status" value="1"/>
</dbReference>
<evidence type="ECO:0000256" key="5">
    <source>
        <dbReference type="NCBIfam" id="TIGR01378"/>
    </source>
</evidence>
<feature type="domain" description="Thiamin pyrophosphokinase thiamin-binding" evidence="6">
    <location>
        <begin position="157"/>
        <end position="220"/>
    </location>
</feature>
<dbReference type="PANTHER" id="PTHR41299">
    <property type="entry name" value="THIAMINE PYROPHOSPHOKINASE"/>
    <property type="match status" value="1"/>
</dbReference>
<dbReference type="InterPro" id="IPR036759">
    <property type="entry name" value="TPK_catalytic_sf"/>
</dbReference>
<dbReference type="SUPFAM" id="SSF63862">
    <property type="entry name" value="Thiamin pyrophosphokinase, substrate-binding domain"/>
    <property type="match status" value="1"/>
</dbReference>
<dbReference type="GO" id="GO:0009229">
    <property type="term" value="P:thiamine diphosphate biosynthetic process"/>
    <property type="evidence" value="ECO:0007669"/>
    <property type="project" value="InterPro"/>
</dbReference>
<organism evidence="7 8">
    <name type="scientific">Candidatus Liberibacter solanacearum</name>
    <dbReference type="NCBI Taxonomy" id="556287"/>
    <lineage>
        <taxon>Bacteria</taxon>
        <taxon>Pseudomonadati</taxon>
        <taxon>Pseudomonadota</taxon>
        <taxon>Alphaproteobacteria</taxon>
        <taxon>Hyphomicrobiales</taxon>
        <taxon>Rhizobiaceae</taxon>
        <taxon>Liberibacter</taxon>
    </lineage>
</organism>
<dbReference type="NCBIfam" id="TIGR01378">
    <property type="entry name" value="thi_PPkinase"/>
    <property type="match status" value="1"/>
</dbReference>
<comment type="caution">
    <text evidence="7">The sequence shown here is derived from an EMBL/GenBank/DDBJ whole genome shotgun (WGS) entry which is preliminary data.</text>
</comment>
<dbReference type="GO" id="GO:0004788">
    <property type="term" value="F:thiamine diphosphokinase activity"/>
    <property type="evidence" value="ECO:0007669"/>
    <property type="project" value="UniProtKB-UniRule"/>
</dbReference>
<dbReference type="CDD" id="cd07995">
    <property type="entry name" value="TPK"/>
    <property type="match status" value="1"/>
</dbReference>
<dbReference type="PATRIC" id="fig|556287.9.peg.442"/>
<dbReference type="AlphaFoldDB" id="A0A0F4VJM9"/>
<reference evidence="7 8" key="1">
    <citation type="journal article" date="2015" name="Phytopathology">
        <title>Genomes of Candidatus Liberibacter solanacearum haplotype A from New Zealand and the USA suggest significant genome plasticity in the species.</title>
        <authorList>
            <person name="Thompson S.M."/>
            <person name="Johnson C.P."/>
            <person name="Lu A.Y."/>
            <person name="Frampton R.A."/>
            <person name="Sullivan K.L."/>
            <person name="Fiers M.W."/>
            <person name="Crowhurst R.N."/>
            <person name="Pitman A.R."/>
            <person name="Scott I."/>
            <person name="Gudmestad N.C."/>
            <person name="Smith G.R."/>
        </authorList>
    </citation>
    <scope>NUCLEOTIDE SEQUENCE [LARGE SCALE GENOMIC DNA]</scope>
    <source>
        <strain evidence="7 8">LsoNZ1</strain>
    </source>
</reference>
<sequence>MIKNISSRIKVLPHTNNPIDFAVLLNGDLQITDRLLRIIKDCRIIASDGGIAHADKLKVVPELWIGDFDSTDHTLLQQWSSIKRISYLPNKDMSDGEIAIHKALQLGAKNIILVGAISGQRFDYALQHITLAIYCKKQNINVVLTSGIEECFVLIPGKHYFDFPKNSIFSIVALSDIKNLTITGAKYTLSNYSMSLGSSRTCSNVAKDKLTIVLDHGSAIIISRPYDLQRF</sequence>
<dbReference type="Pfam" id="PF04265">
    <property type="entry name" value="TPK_B1_binding"/>
    <property type="match status" value="1"/>
</dbReference>
<dbReference type="GO" id="GO:0030975">
    <property type="term" value="F:thiamine binding"/>
    <property type="evidence" value="ECO:0007669"/>
    <property type="project" value="InterPro"/>
</dbReference>
<dbReference type="EMBL" id="JMTK01000002">
    <property type="protein sequence ID" value="KJZ81698.1"/>
    <property type="molecule type" value="Genomic_DNA"/>
</dbReference>
<gene>
    <name evidence="7" type="ORF">DJ66_0420</name>
</gene>
<dbReference type="SMART" id="SM00983">
    <property type="entry name" value="TPK_B1_binding"/>
    <property type="match status" value="1"/>
</dbReference>
<dbReference type="EC" id="2.7.6.2" evidence="5"/>
<dbReference type="Gene3D" id="3.40.50.10240">
    <property type="entry name" value="Thiamin pyrophosphokinase, catalytic domain"/>
    <property type="match status" value="1"/>
</dbReference>
<evidence type="ECO:0000259" key="6">
    <source>
        <dbReference type="SMART" id="SM00983"/>
    </source>
</evidence>
<dbReference type="InterPro" id="IPR036371">
    <property type="entry name" value="TPK_B1-bd_sf"/>
</dbReference>
<dbReference type="InterPro" id="IPR053149">
    <property type="entry name" value="TPK"/>
</dbReference>
<evidence type="ECO:0000256" key="3">
    <source>
        <dbReference type="ARBA" id="ARBA00022777"/>
    </source>
</evidence>
<keyword evidence="2" id="KW-0547">Nucleotide-binding</keyword>
<accession>A0A0F4VJM9</accession>
<keyword evidence="3 7" id="KW-0418">Kinase</keyword>